<reference evidence="3" key="1">
    <citation type="submission" date="2022-11" db="UniProtKB">
        <authorList>
            <consortium name="WormBaseParasite"/>
        </authorList>
    </citation>
    <scope>IDENTIFICATION</scope>
</reference>
<protein>
    <submittedName>
        <fullName evidence="3">Uncharacterized protein</fullName>
    </submittedName>
</protein>
<dbReference type="WBParaSite" id="Minc3s00127g05424">
    <property type="protein sequence ID" value="Minc3s00127g05424"/>
    <property type="gene ID" value="Minc3s00127g05424"/>
</dbReference>
<evidence type="ECO:0000313" key="2">
    <source>
        <dbReference type="Proteomes" id="UP000887563"/>
    </source>
</evidence>
<accession>A0A914KXI2</accession>
<evidence type="ECO:0000313" key="3">
    <source>
        <dbReference type="WBParaSite" id="Minc3s00127g05424"/>
    </source>
</evidence>
<proteinExistence type="predicted"/>
<dbReference type="Proteomes" id="UP000887563">
    <property type="component" value="Unplaced"/>
</dbReference>
<evidence type="ECO:0000256" key="1">
    <source>
        <dbReference type="SAM" id="MobiDB-lite"/>
    </source>
</evidence>
<organism evidence="2 3">
    <name type="scientific">Meloidogyne incognita</name>
    <name type="common">Southern root-knot nematode worm</name>
    <name type="synonym">Oxyuris incognita</name>
    <dbReference type="NCBI Taxonomy" id="6306"/>
    <lineage>
        <taxon>Eukaryota</taxon>
        <taxon>Metazoa</taxon>
        <taxon>Ecdysozoa</taxon>
        <taxon>Nematoda</taxon>
        <taxon>Chromadorea</taxon>
        <taxon>Rhabditida</taxon>
        <taxon>Tylenchina</taxon>
        <taxon>Tylenchomorpha</taxon>
        <taxon>Tylenchoidea</taxon>
        <taxon>Meloidogynidae</taxon>
        <taxon>Meloidogyninae</taxon>
        <taxon>Meloidogyne</taxon>
        <taxon>Meloidogyne incognita group</taxon>
    </lineage>
</organism>
<feature type="region of interest" description="Disordered" evidence="1">
    <location>
        <begin position="1"/>
        <end position="73"/>
    </location>
</feature>
<name>A0A914KXI2_MELIC</name>
<dbReference type="AlphaFoldDB" id="A0A914KXI2"/>
<feature type="compositionally biased region" description="Polar residues" evidence="1">
    <location>
        <begin position="1"/>
        <end position="19"/>
    </location>
</feature>
<feature type="compositionally biased region" description="Low complexity" evidence="1">
    <location>
        <begin position="45"/>
        <end position="54"/>
    </location>
</feature>
<feature type="region of interest" description="Disordered" evidence="1">
    <location>
        <begin position="148"/>
        <end position="167"/>
    </location>
</feature>
<sequence length="228" mass="24844">MEVNQQQPEGKITTRSQLYELTPPMDPSNDNNNSDRTFRGKNNTKHPNSTTTSSPPTPPILFNRPRPTDLPGISAGLAAISANYGAIFDHQNNQDEQQQNSPMEENKLQRQNSYSVGSLSEQFPLVAAAYAFRNPQSAQFHSITPSLYSPYDGSQPSDPNTPTQQFGIGTSTMIGSQQPPTYATTVSSIAAANSTPFDAFLCNWYPLFGAGSSDLVGSLFLRPVLCTY</sequence>
<keyword evidence="2" id="KW-1185">Reference proteome</keyword>
<feature type="region of interest" description="Disordered" evidence="1">
    <location>
        <begin position="94"/>
        <end position="115"/>
    </location>
</feature>